<keyword evidence="2" id="KW-1185">Reference proteome</keyword>
<dbReference type="RefSeq" id="WP_207300504.1">
    <property type="nucleotide sequence ID" value="NZ_CP071444.1"/>
</dbReference>
<evidence type="ECO:0000313" key="2">
    <source>
        <dbReference type="Proteomes" id="UP000663499"/>
    </source>
</evidence>
<dbReference type="AlphaFoldDB" id="A0A974XI45"/>
<dbReference type="InterPro" id="IPR038071">
    <property type="entry name" value="UROD/MetE-like_sf"/>
</dbReference>
<dbReference type="EMBL" id="CP071444">
    <property type="protein sequence ID" value="QSX09165.1"/>
    <property type="molecule type" value="Genomic_DNA"/>
</dbReference>
<gene>
    <name evidence="1" type="ORF">J0B03_03590</name>
</gene>
<dbReference type="SUPFAM" id="SSF51726">
    <property type="entry name" value="UROD/MetE-like"/>
    <property type="match status" value="1"/>
</dbReference>
<evidence type="ECO:0008006" key="3">
    <source>
        <dbReference type="Google" id="ProtNLM"/>
    </source>
</evidence>
<proteinExistence type="predicted"/>
<dbReference type="Proteomes" id="UP000663499">
    <property type="component" value="Chromosome"/>
</dbReference>
<evidence type="ECO:0000313" key="1">
    <source>
        <dbReference type="EMBL" id="QSX09165.1"/>
    </source>
</evidence>
<dbReference type="Gene3D" id="3.20.20.210">
    <property type="match status" value="1"/>
</dbReference>
<name>A0A974XI45_9FIRM</name>
<dbReference type="KEGG" id="alka:J0B03_03590"/>
<protein>
    <recommendedName>
        <fullName evidence="3">Uroporphyrinogen decarboxylase (URO-D) domain-containing protein</fullName>
    </recommendedName>
</protein>
<reference evidence="1" key="1">
    <citation type="submission" date="2021-03" db="EMBL/GenBank/DDBJ databases">
        <title>Alkalibacter marinus sp. nov., isolated from tidal flat sediment.</title>
        <authorList>
            <person name="Namirimu T."/>
            <person name="Yang J.-A."/>
            <person name="Yang S.-H."/>
            <person name="Kim Y.-J."/>
            <person name="Kwon K.K."/>
        </authorList>
    </citation>
    <scope>NUCLEOTIDE SEQUENCE</scope>
    <source>
        <strain evidence="1">ES005</strain>
    </source>
</reference>
<accession>A0A974XI45</accession>
<organism evidence="1 2">
    <name type="scientific">Alkalibacter rhizosphaerae</name>
    <dbReference type="NCBI Taxonomy" id="2815577"/>
    <lineage>
        <taxon>Bacteria</taxon>
        <taxon>Bacillati</taxon>
        <taxon>Bacillota</taxon>
        <taxon>Clostridia</taxon>
        <taxon>Eubacteriales</taxon>
        <taxon>Eubacteriaceae</taxon>
        <taxon>Alkalibacter</taxon>
    </lineage>
</organism>
<sequence length="351" mass="40549">MAVYDSFLISNYRWIEDYCKEKNNTENGTKLDNFRQVLDDFPCAFSIDVAGLQHTILKDLGNKAWQATAKGVATRKSVSIMDREEYPLFLDDPARFIEKTAVPRLYETPLNDALVREKAKVYYQSILEENRSFVELGKMGYDVRNLVLIGAPLDMLADFLRGTKGLLTDLHSDPHWVMEACQVMVELTFRQVEVYKRYFGMKDVLLPLHLPTLLGRKDYLNYYHPTYQLLLEGLLEGGYRVLVMVEGNVDRFIDLMTETDHPDLLLHFESTDLKQCVEKLKGEKTRFSGFYPTHLLRYAGMEECLDAARLMKETLGETDNFVFATNKVLLSGDDTKVENVKSVYDFFCKKQ</sequence>